<organism evidence="2 3">
    <name type="scientific">Riccia fluitans</name>
    <dbReference type="NCBI Taxonomy" id="41844"/>
    <lineage>
        <taxon>Eukaryota</taxon>
        <taxon>Viridiplantae</taxon>
        <taxon>Streptophyta</taxon>
        <taxon>Embryophyta</taxon>
        <taxon>Marchantiophyta</taxon>
        <taxon>Marchantiopsida</taxon>
        <taxon>Marchantiidae</taxon>
        <taxon>Marchantiales</taxon>
        <taxon>Ricciaceae</taxon>
        <taxon>Riccia</taxon>
    </lineage>
</organism>
<feature type="domain" description="Reverse transcriptase zinc-binding" evidence="1">
    <location>
        <begin position="88"/>
        <end position="165"/>
    </location>
</feature>
<protein>
    <recommendedName>
        <fullName evidence="1">Reverse transcriptase zinc-binding domain-containing protein</fullName>
    </recommendedName>
</protein>
<gene>
    <name evidence="2" type="ORF">R1flu_026434</name>
</gene>
<name>A0ABD1XIU8_9MARC</name>
<sequence>MVDEWKLYELRQGRKNYNGRSHGPCSKVTWLLDNILSRRDSTTQLEDPGIWRWNKENLPQKCWSKSTAEWKKLMDKSRMKMDQLNYRWGVSWQRERWKSLWTRLWQTKIFLRDKYWIWRVLHGGFFLNARAQKMGMGDGLCQRCNKETESANHCFSACEKNRERWQQINEKGQRLLPKRIPRGNFAEWIDGVLRMKEIRIPLLLIAISFFKTIWKERCPLQFKNRRLCKPVIKIVQESGKLSREIEYVAADRGQKSDGGNASSYLKLIEEELEKDLVIYRYNRRRINRIGDDWSVQSETPCPTSSSATTENVQNVNENRLQCDNLDQLQKELENLGFV</sequence>
<accession>A0ABD1XIU8</accession>
<dbReference type="EMBL" id="JBHFFA010000008">
    <property type="protein sequence ID" value="KAL2607861.1"/>
    <property type="molecule type" value="Genomic_DNA"/>
</dbReference>
<evidence type="ECO:0000313" key="2">
    <source>
        <dbReference type="EMBL" id="KAL2607861.1"/>
    </source>
</evidence>
<dbReference type="InterPro" id="IPR026960">
    <property type="entry name" value="RVT-Znf"/>
</dbReference>
<dbReference type="AlphaFoldDB" id="A0ABD1XIU8"/>
<reference evidence="2 3" key="1">
    <citation type="submission" date="2024-09" db="EMBL/GenBank/DDBJ databases">
        <title>Chromosome-scale assembly of Riccia fluitans.</title>
        <authorList>
            <person name="Paukszto L."/>
            <person name="Sawicki J."/>
            <person name="Karawczyk K."/>
            <person name="Piernik-Szablinska J."/>
            <person name="Szczecinska M."/>
            <person name="Mazdziarz M."/>
        </authorList>
    </citation>
    <scope>NUCLEOTIDE SEQUENCE [LARGE SCALE GENOMIC DNA]</scope>
    <source>
        <strain evidence="2">Rf_01</strain>
        <tissue evidence="2">Aerial parts of the thallus</tissue>
    </source>
</reference>
<dbReference type="Pfam" id="PF13966">
    <property type="entry name" value="zf-RVT"/>
    <property type="match status" value="1"/>
</dbReference>
<proteinExistence type="predicted"/>
<keyword evidence="3" id="KW-1185">Reference proteome</keyword>
<evidence type="ECO:0000259" key="1">
    <source>
        <dbReference type="Pfam" id="PF13966"/>
    </source>
</evidence>
<evidence type="ECO:0000313" key="3">
    <source>
        <dbReference type="Proteomes" id="UP001605036"/>
    </source>
</evidence>
<comment type="caution">
    <text evidence="2">The sequence shown here is derived from an EMBL/GenBank/DDBJ whole genome shotgun (WGS) entry which is preliminary data.</text>
</comment>
<dbReference type="Proteomes" id="UP001605036">
    <property type="component" value="Unassembled WGS sequence"/>
</dbReference>